<dbReference type="GO" id="GO:0030705">
    <property type="term" value="P:cytoskeleton-dependent intracellular transport"/>
    <property type="evidence" value="ECO:0007669"/>
    <property type="project" value="InterPro"/>
</dbReference>
<dbReference type="Proteomes" id="UP000472272">
    <property type="component" value="Chromosome 6"/>
</dbReference>
<proteinExistence type="inferred from homology"/>
<dbReference type="GO" id="GO:0031122">
    <property type="term" value="P:cytoplasmic microtubule organization"/>
    <property type="evidence" value="ECO:0007669"/>
    <property type="project" value="InterPro"/>
</dbReference>
<feature type="coiled-coil region" evidence="7">
    <location>
        <begin position="127"/>
        <end position="387"/>
    </location>
</feature>
<evidence type="ECO:0000313" key="9">
    <source>
        <dbReference type="Ensembl" id="ENSPMRP00000005699.1"/>
    </source>
</evidence>
<dbReference type="InterPro" id="IPR036872">
    <property type="entry name" value="CH_dom_sf"/>
</dbReference>
<dbReference type="AlphaFoldDB" id="A0A670I1G4"/>
<keyword evidence="5 7" id="KW-0175">Coiled coil</keyword>
<evidence type="ECO:0000256" key="5">
    <source>
        <dbReference type="ARBA" id="ARBA00023054"/>
    </source>
</evidence>
<name>A0A670I1G4_PODMU</name>
<dbReference type="InterPro" id="IPR008636">
    <property type="entry name" value="Hook_C"/>
</dbReference>
<sequence>NTAESCKDVQDLTNGVAMAQVLHEIDAAWFDKVWLSRIKEDVGDNWRIKASNLKKVLQGITDYYHEFLGQQISEDLLPDLSQISEHSDPVELGRLLQLILGCAVNCEKKQEHIQVIMTLEESVQHVVMAAIQELKRTLEELNEVLAEKEELKQRCQELDLQVAALQEEKSSLMSENELMNDRLDQLDGSLDDTNTAVAKKYFNAQMQLEQLQEENFRLETAKDDYRVHCEELEKQLVELQHRNDELTSLAEESRALKDEIDVLRTLADKTNKLESTVEVYRKKLEDLNDFRRQVKSLQETNMMYMHNTVSLEEELKKANAARAQLETYKRQVQELHNKLSEESKRADTLAFEQKRLEEKHEALIKEKERLIVQRDALKETNEELRCSQMQQDHLNQTGICVSFLEMFIRLQHENKMLHLQQEGSENEQIVELQEKLEQKHRTINELETENREKLSEVHDELQKKEALLADLQPDLNQNAQKIEELEAALHKKDEDMKSMEERYKMYLEKARSVIKTLDPKLNPASAEIMLLRKQLTEKDKRIEALEVRTILASPLDVVSNLITGTAIQKSQENSYFKNHCL</sequence>
<dbReference type="SUPFAM" id="SSF116907">
    <property type="entry name" value="Hook domain"/>
    <property type="match status" value="1"/>
</dbReference>
<keyword evidence="10" id="KW-1185">Reference proteome</keyword>
<dbReference type="Pfam" id="PF05622">
    <property type="entry name" value="HOOK"/>
    <property type="match status" value="1"/>
</dbReference>
<dbReference type="GO" id="GO:0008017">
    <property type="term" value="F:microtubule binding"/>
    <property type="evidence" value="ECO:0007669"/>
    <property type="project" value="InterPro"/>
</dbReference>
<dbReference type="GO" id="GO:0005813">
    <property type="term" value="C:centrosome"/>
    <property type="evidence" value="ECO:0007669"/>
    <property type="project" value="TreeGrafter"/>
</dbReference>
<keyword evidence="3" id="KW-0963">Cytoplasm</keyword>
<comment type="subcellular location">
    <subcellularLocation>
        <location evidence="1">Cytoplasm</location>
        <location evidence="1">Cytoskeleton</location>
    </subcellularLocation>
</comment>
<dbReference type="GO" id="GO:0010256">
    <property type="term" value="P:endomembrane system organization"/>
    <property type="evidence" value="ECO:0007669"/>
    <property type="project" value="UniProtKB-ARBA"/>
</dbReference>
<evidence type="ECO:0000256" key="6">
    <source>
        <dbReference type="ARBA" id="ARBA00023212"/>
    </source>
</evidence>
<protein>
    <submittedName>
        <fullName evidence="9">Hook microtubule tethering protein 1</fullName>
    </submittedName>
</protein>
<reference evidence="9" key="3">
    <citation type="submission" date="2025-09" db="UniProtKB">
        <authorList>
            <consortium name="Ensembl"/>
        </authorList>
    </citation>
    <scope>IDENTIFICATION</scope>
</reference>
<dbReference type="GeneTree" id="ENSGT00940000159251"/>
<evidence type="ECO:0000256" key="1">
    <source>
        <dbReference type="ARBA" id="ARBA00004245"/>
    </source>
</evidence>
<dbReference type="GO" id="GO:0051959">
    <property type="term" value="F:dynein light intermediate chain binding"/>
    <property type="evidence" value="ECO:0007669"/>
    <property type="project" value="TreeGrafter"/>
</dbReference>
<evidence type="ECO:0000313" key="10">
    <source>
        <dbReference type="Proteomes" id="UP000472272"/>
    </source>
</evidence>
<evidence type="ECO:0000256" key="4">
    <source>
        <dbReference type="ARBA" id="ARBA00022701"/>
    </source>
</evidence>
<dbReference type="FunFam" id="1.10.418.10:FF:000024">
    <property type="entry name" value="Hook homolog 3 (Drosophila)"/>
    <property type="match status" value="1"/>
</dbReference>
<dbReference type="Pfam" id="PF19047">
    <property type="entry name" value="HOOK_N"/>
    <property type="match status" value="1"/>
</dbReference>
<reference evidence="9 10" key="1">
    <citation type="journal article" date="2019" name="Proc. Natl. Acad. Sci. U.S.A.">
        <title>Regulatory changes in pterin and carotenoid genes underlie balanced color polymorphisms in the wall lizard.</title>
        <authorList>
            <person name="Andrade P."/>
            <person name="Pinho C."/>
            <person name="Perez I de Lanuza G."/>
            <person name="Afonso S."/>
            <person name="Brejcha J."/>
            <person name="Rubin C.J."/>
            <person name="Wallerman O."/>
            <person name="Pereira P."/>
            <person name="Sabatino S.J."/>
            <person name="Bellati A."/>
            <person name="Pellitteri-Rosa D."/>
            <person name="Bosakova Z."/>
            <person name="Bunikis I."/>
            <person name="Carretero M.A."/>
            <person name="Feiner N."/>
            <person name="Marsik P."/>
            <person name="Pauperio F."/>
            <person name="Salvi D."/>
            <person name="Soler L."/>
            <person name="While G.M."/>
            <person name="Uller T."/>
            <person name="Font E."/>
            <person name="Andersson L."/>
            <person name="Carneiro M."/>
        </authorList>
    </citation>
    <scope>NUCLEOTIDE SEQUENCE</scope>
</reference>
<keyword evidence="4" id="KW-0493">Microtubule</keyword>
<dbReference type="InterPro" id="IPR043936">
    <property type="entry name" value="HOOK_N"/>
</dbReference>
<evidence type="ECO:0000256" key="3">
    <source>
        <dbReference type="ARBA" id="ARBA00022490"/>
    </source>
</evidence>
<comment type="similarity">
    <text evidence="2">Belongs to the hook family.</text>
</comment>
<keyword evidence="6" id="KW-0206">Cytoskeleton</keyword>
<gene>
    <name evidence="9" type="primary">HOOK1</name>
</gene>
<dbReference type="InterPro" id="IPR001715">
    <property type="entry name" value="CH_dom"/>
</dbReference>
<accession>A0A670I1G4</accession>
<evidence type="ECO:0000256" key="2">
    <source>
        <dbReference type="ARBA" id="ARBA00006946"/>
    </source>
</evidence>
<dbReference type="Gene3D" id="1.10.418.10">
    <property type="entry name" value="Calponin-like domain"/>
    <property type="match status" value="1"/>
</dbReference>
<dbReference type="PANTHER" id="PTHR18947:SF36">
    <property type="entry name" value="PROTEIN HOOK HOMOLOG 1"/>
    <property type="match status" value="1"/>
</dbReference>
<feature type="coiled-coil region" evidence="7">
    <location>
        <begin position="419"/>
        <end position="548"/>
    </location>
</feature>
<evidence type="ECO:0000259" key="8">
    <source>
        <dbReference type="PROSITE" id="PS50021"/>
    </source>
</evidence>
<feature type="domain" description="Calponin-homology (CH)" evidence="8">
    <location>
        <begin position="1"/>
        <end position="103"/>
    </location>
</feature>
<dbReference type="GO" id="GO:0005874">
    <property type="term" value="C:microtubule"/>
    <property type="evidence" value="ECO:0007669"/>
    <property type="project" value="UniProtKB-KW"/>
</dbReference>
<evidence type="ECO:0000256" key="7">
    <source>
        <dbReference type="SAM" id="Coils"/>
    </source>
</evidence>
<dbReference type="PROSITE" id="PS50021">
    <property type="entry name" value="CH"/>
    <property type="match status" value="1"/>
</dbReference>
<dbReference type="GO" id="GO:0005737">
    <property type="term" value="C:cytoplasm"/>
    <property type="evidence" value="ECO:0007669"/>
    <property type="project" value="TreeGrafter"/>
</dbReference>
<organism evidence="9 10">
    <name type="scientific">Podarcis muralis</name>
    <name type="common">Wall lizard</name>
    <name type="synonym">Lacerta muralis</name>
    <dbReference type="NCBI Taxonomy" id="64176"/>
    <lineage>
        <taxon>Eukaryota</taxon>
        <taxon>Metazoa</taxon>
        <taxon>Chordata</taxon>
        <taxon>Craniata</taxon>
        <taxon>Vertebrata</taxon>
        <taxon>Euteleostomi</taxon>
        <taxon>Lepidosauria</taxon>
        <taxon>Squamata</taxon>
        <taxon>Bifurcata</taxon>
        <taxon>Unidentata</taxon>
        <taxon>Episquamata</taxon>
        <taxon>Laterata</taxon>
        <taxon>Lacertibaenia</taxon>
        <taxon>Lacertidae</taxon>
        <taxon>Podarcis</taxon>
    </lineage>
</organism>
<reference evidence="9" key="2">
    <citation type="submission" date="2025-08" db="UniProtKB">
        <authorList>
            <consortium name="Ensembl"/>
        </authorList>
    </citation>
    <scope>IDENTIFICATION</scope>
</reference>
<dbReference type="Ensembl" id="ENSPMRT00000006063.1">
    <property type="protein sequence ID" value="ENSPMRP00000005699.1"/>
    <property type="gene ID" value="ENSPMRG00000003797.1"/>
</dbReference>
<dbReference type="PANTHER" id="PTHR18947">
    <property type="entry name" value="HOOK PROTEINS"/>
    <property type="match status" value="1"/>
</dbReference>